<dbReference type="EMBL" id="JAYDYW010000009">
    <property type="protein sequence ID" value="MEE1674676.1"/>
    <property type="molecule type" value="Genomic_DNA"/>
</dbReference>
<keyword evidence="1" id="KW-0812">Transmembrane</keyword>
<reference evidence="4" key="1">
    <citation type="submission" date="2023-07" db="EMBL/GenBank/DDBJ databases">
        <title>Draft genome sequence of Agarivorans aestuarii strain ZMCS4, a CAZymes producing bacteria isolated from the marine brown algae Clodostephus spongiosus.</title>
        <authorList>
            <person name="Lorente B."/>
            <person name="Cabral C."/>
            <person name="Frias J."/>
            <person name="Faria J."/>
            <person name="Toubarro D."/>
        </authorList>
    </citation>
    <scope>NUCLEOTIDE SEQUENCE [LARGE SCALE GENOMIC DNA]</scope>
    <source>
        <strain evidence="4">ZMCS4</strain>
    </source>
</reference>
<dbReference type="Proteomes" id="UP001310248">
    <property type="component" value="Unassembled WGS sequence"/>
</dbReference>
<dbReference type="SUPFAM" id="SSF56059">
    <property type="entry name" value="Glutathione synthetase ATP-binding domain-like"/>
    <property type="match status" value="1"/>
</dbReference>
<dbReference type="Pfam" id="PF08443">
    <property type="entry name" value="RimK"/>
    <property type="match status" value="1"/>
</dbReference>
<gene>
    <name evidence="3" type="ORF">SNR37_004119</name>
</gene>
<evidence type="ECO:0000313" key="4">
    <source>
        <dbReference type="Proteomes" id="UP001310248"/>
    </source>
</evidence>
<dbReference type="RefSeq" id="WP_329775740.1">
    <property type="nucleotide sequence ID" value="NZ_JAYDYW010000009.1"/>
</dbReference>
<organism evidence="3 4">
    <name type="scientific">Agarivorans aestuarii</name>
    <dbReference type="NCBI Taxonomy" id="1563703"/>
    <lineage>
        <taxon>Bacteria</taxon>
        <taxon>Pseudomonadati</taxon>
        <taxon>Pseudomonadota</taxon>
        <taxon>Gammaproteobacteria</taxon>
        <taxon>Alteromonadales</taxon>
        <taxon>Alteromonadaceae</taxon>
        <taxon>Agarivorans</taxon>
    </lineage>
</organism>
<evidence type="ECO:0000313" key="3">
    <source>
        <dbReference type="EMBL" id="MEE1674676.1"/>
    </source>
</evidence>
<name>A0ABU7G5J7_9ALTE</name>
<feature type="transmembrane region" description="Helical" evidence="1">
    <location>
        <begin position="33"/>
        <end position="52"/>
    </location>
</feature>
<dbReference type="GO" id="GO:0016874">
    <property type="term" value="F:ligase activity"/>
    <property type="evidence" value="ECO:0007669"/>
    <property type="project" value="UniProtKB-KW"/>
</dbReference>
<reference evidence="3 4" key="2">
    <citation type="submission" date="2023-12" db="EMBL/GenBank/DDBJ databases">
        <authorList>
            <consortium name="Cladostephus spongiosus"/>
            <person name="Lorente B."/>
            <person name="Cabral C."/>
            <person name="Frias J."/>
            <person name="Faria J."/>
            <person name="Toubarro D."/>
        </authorList>
    </citation>
    <scope>NUCLEOTIDE SEQUENCE [LARGE SCALE GENOMIC DNA]</scope>
    <source>
        <strain evidence="3 4">ZMCS4</strain>
    </source>
</reference>
<dbReference type="InterPro" id="IPR013651">
    <property type="entry name" value="ATP-grasp_RimK-type"/>
</dbReference>
<evidence type="ECO:0000259" key="2">
    <source>
        <dbReference type="Pfam" id="PF08443"/>
    </source>
</evidence>
<keyword evidence="3" id="KW-0436">Ligase</keyword>
<proteinExistence type="predicted"/>
<sequence length="375" mass="42388">MTEQTNTKPSAPYVSPGMPALDMNGKTTSFFEFWPTWAVYIPVVIQWIALGIRHRSFTLPLLANPKLPLAGMVGVGKSELLAQATGVCDKAVLAWMKVNRTGAPIARQVEDLLQQMEQRGLTFPVVGKPDIGCRGAGVKLLHNRQELQDCLDSYPLNAAMLIQKLASYEAEAGVFFVRHPEQAEGEIISLALKYTPYVVGDGRSSLKQLIQADPRASELQHLYLSRHHDKLESIIDEGQPYKLVFSASHCRGAIFRDANDLITPELNQAINQMMADLPEFYYGRMDIKFADITHLQQGIKLEIVEINSASSESLHIWDRKTPFREAMRSLLFQYKTLFELGAANRKRGYRPPKFKELLVRWKHERELTACYPETD</sequence>
<protein>
    <submittedName>
        <fullName evidence="3">D-alanine--D-alanine ligase</fullName>
    </submittedName>
</protein>
<keyword evidence="1" id="KW-0472">Membrane</keyword>
<keyword evidence="4" id="KW-1185">Reference proteome</keyword>
<keyword evidence="1" id="KW-1133">Transmembrane helix</keyword>
<evidence type="ECO:0000256" key="1">
    <source>
        <dbReference type="SAM" id="Phobius"/>
    </source>
</evidence>
<accession>A0ABU7G5J7</accession>
<comment type="caution">
    <text evidence="3">The sequence shown here is derived from an EMBL/GenBank/DDBJ whole genome shotgun (WGS) entry which is preliminary data.</text>
</comment>
<feature type="domain" description="ATP-grasp fold RimK-type" evidence="2">
    <location>
        <begin position="91"/>
        <end position="166"/>
    </location>
</feature>